<gene>
    <name evidence="1" type="ORF">CLPA_c36940</name>
    <name evidence="2" type="ORF">CP6013_03497</name>
</gene>
<dbReference type="KEGG" id="cpae:CPAST_c36940"/>
<dbReference type="RefSeq" id="WP_003447960.1">
    <property type="nucleotide sequence ID" value="NZ_ANZB01000019.1"/>
</dbReference>
<dbReference type="Proteomes" id="UP000028042">
    <property type="component" value="Unassembled WGS sequence"/>
</dbReference>
<dbReference type="EMBL" id="JPGY02000001">
    <property type="protein sequence ID" value="KRU14239.1"/>
    <property type="molecule type" value="Genomic_DNA"/>
</dbReference>
<dbReference type="CDD" id="cd10912">
    <property type="entry name" value="PIN_YacP-like"/>
    <property type="match status" value="1"/>
</dbReference>
<evidence type="ECO:0000313" key="3">
    <source>
        <dbReference type="Proteomes" id="UP000028042"/>
    </source>
</evidence>
<proteinExistence type="predicted"/>
<dbReference type="PANTHER" id="PTHR34547:SF1">
    <property type="entry name" value="YACP-LIKE NYN DOMAIN PROTEIN"/>
    <property type="match status" value="1"/>
</dbReference>
<dbReference type="eggNOG" id="COG3688">
    <property type="taxonomic scope" value="Bacteria"/>
</dbReference>
<dbReference type="Pfam" id="PF05991">
    <property type="entry name" value="NYN_YacP"/>
    <property type="match status" value="1"/>
</dbReference>
<sequence>MKNIFIDGYNVINSWKELRQENTGSMENSRMKLKDILLNYGVYNGYRIFLVFDAHLQAGSIEKREKVNNNLIIVFTKEGETADSFIERYVNNIGRKYEVLVVTSDSLEQQLIFQRGAVRMSSLEFYHEIKSIEDKIRKQSIKKQKNNSRYNLKDRIDRDVAEKLEEIRRSK</sequence>
<evidence type="ECO:0000313" key="1">
    <source>
        <dbReference type="EMBL" id="AJA53736.1"/>
    </source>
</evidence>
<organism evidence="1 4">
    <name type="scientific">Clostridium pasteurianum DSM 525 = ATCC 6013</name>
    <dbReference type="NCBI Taxonomy" id="1262449"/>
    <lineage>
        <taxon>Bacteria</taxon>
        <taxon>Bacillati</taxon>
        <taxon>Bacillota</taxon>
        <taxon>Clostridia</taxon>
        <taxon>Eubacteriales</taxon>
        <taxon>Clostridiaceae</taxon>
        <taxon>Clostridium</taxon>
    </lineage>
</organism>
<dbReference type="KEGG" id="cpat:CLPA_c36940"/>
<evidence type="ECO:0000313" key="2">
    <source>
        <dbReference type="EMBL" id="KRU14239.1"/>
    </source>
</evidence>
<keyword evidence="4" id="KW-1185">Reference proteome</keyword>
<protein>
    <submittedName>
        <fullName evidence="1">Putative RNA-binding protein</fullName>
    </submittedName>
</protein>
<reference evidence="2 3" key="3">
    <citation type="journal article" name="Genome Announc.">
        <title>Improved Draft Genome Sequence of Clostridium pasteurianum Strain ATCC 6013 (DSM 525) Using a Hybrid Next-Generation Sequencing Approach.</title>
        <authorList>
            <person name="Pyne M.E."/>
            <person name="Utturkar S."/>
            <person name="Brown S.D."/>
            <person name="Moo-Young M."/>
            <person name="Chung D.A."/>
            <person name="Chou C.P."/>
        </authorList>
    </citation>
    <scope>NUCLEOTIDE SEQUENCE [LARGE SCALE GENOMIC DNA]</scope>
    <source>
        <strain evidence="2 3">ATCC 6013</strain>
    </source>
</reference>
<dbReference type="PANTHER" id="PTHR34547">
    <property type="entry name" value="YACP-LIKE NYN DOMAIN PROTEIN"/>
    <property type="match status" value="1"/>
</dbReference>
<reference evidence="1 4" key="1">
    <citation type="journal article" date="2015" name="Genome Announc.">
        <title>Complete Genome Sequence of the Nitrogen-Fixing and Solvent-Producing Clostridium pasteurianum DSM 525.</title>
        <authorList>
            <person name="Poehlein A."/>
            <person name="Grosse-Honebrink A."/>
            <person name="Zhang Y."/>
            <person name="Minton N.P."/>
            <person name="Daniel R."/>
        </authorList>
    </citation>
    <scope>NUCLEOTIDE SEQUENCE [LARGE SCALE GENOMIC DNA]</scope>
    <source>
        <strain evidence="1">DSM 525</strain>
        <strain evidence="4">DSM 525 / ATCC 6013</strain>
    </source>
</reference>
<dbReference type="InterPro" id="IPR010298">
    <property type="entry name" value="YacP-like"/>
</dbReference>
<name>A0A0H3JAQ3_CLOPA</name>
<dbReference type="Proteomes" id="UP000030905">
    <property type="component" value="Chromosome"/>
</dbReference>
<accession>A0A0H3JAQ3</accession>
<dbReference type="AlphaFoldDB" id="A0A0H3JAQ3"/>
<dbReference type="EMBL" id="CP009268">
    <property type="protein sequence ID" value="AJA53736.1"/>
    <property type="molecule type" value="Genomic_DNA"/>
</dbReference>
<reference evidence="2" key="2">
    <citation type="submission" date="2015-10" db="EMBL/GenBank/DDBJ databases">
        <title>Improved Draft Genome Sequence of Clostridium pasteurianum Strain ATCC 6013 (DSM 525) Using a Hybrid Next-Generation Sequencing Approach.</title>
        <authorList>
            <person name="Pyne M.E."/>
            <person name="Utturkar S.M."/>
            <person name="Brown S.D."/>
            <person name="Moo-Young M."/>
            <person name="Chung D.A."/>
            <person name="Chou P.C."/>
        </authorList>
    </citation>
    <scope>NUCLEOTIDE SEQUENCE</scope>
    <source>
        <strain evidence="2">ATCC 6013</strain>
    </source>
</reference>
<evidence type="ECO:0000313" key="4">
    <source>
        <dbReference type="Proteomes" id="UP000030905"/>
    </source>
</evidence>
<dbReference type="PATRIC" id="fig|1262449.3.peg.3866"/>
<dbReference type="GeneID" id="93075788"/>